<protein>
    <submittedName>
        <fullName evidence="1">Polyketide cyclase / dehydrase and lipid transport</fullName>
    </submittedName>
</protein>
<proteinExistence type="predicted"/>
<dbReference type="Pfam" id="PF10604">
    <property type="entry name" value="Polyketide_cyc2"/>
    <property type="match status" value="1"/>
</dbReference>
<dbReference type="AlphaFoldDB" id="A0A0D6JQA0"/>
<dbReference type="InterPro" id="IPR023393">
    <property type="entry name" value="START-like_dom_sf"/>
</dbReference>
<gene>
    <name evidence="1" type="ORF">BN996_01569</name>
</gene>
<dbReference type="EMBL" id="CSTE01000002">
    <property type="protein sequence ID" value="CQR50092.1"/>
    <property type="molecule type" value="Genomic_DNA"/>
</dbReference>
<reference evidence="2" key="1">
    <citation type="submission" date="2015-03" db="EMBL/GenBank/DDBJ databases">
        <authorList>
            <person name="Urmite Genomes"/>
        </authorList>
    </citation>
    <scope>NUCLEOTIDE SEQUENCE [LARGE SCALE GENOMIC DNA]</scope>
    <source>
        <strain evidence="2">Arc-Hr</strain>
    </source>
</reference>
<name>A0A0D6JQA0_9EURY</name>
<evidence type="ECO:0000313" key="1">
    <source>
        <dbReference type="EMBL" id="CQR50092.1"/>
    </source>
</evidence>
<keyword evidence="2" id="KW-1185">Reference proteome</keyword>
<dbReference type="InterPro" id="IPR019587">
    <property type="entry name" value="Polyketide_cyclase/dehydratase"/>
</dbReference>
<organism evidence="1 2">
    <name type="scientific">Haloferax massiliensis</name>
    <dbReference type="NCBI Taxonomy" id="1476858"/>
    <lineage>
        <taxon>Archaea</taxon>
        <taxon>Methanobacteriati</taxon>
        <taxon>Methanobacteriota</taxon>
        <taxon>Stenosarchaea group</taxon>
        <taxon>Halobacteria</taxon>
        <taxon>Halobacteriales</taxon>
        <taxon>Haloferacaceae</taxon>
        <taxon>Haloferax</taxon>
    </lineage>
</organism>
<accession>A0A0D6JQA0</accession>
<dbReference type="RefSeq" id="WP_226908722.1">
    <property type="nucleotide sequence ID" value="NZ_CABLRR010000002.1"/>
</dbReference>
<sequence length="156" mass="17064">MRGESNRTRTRVERTPDGRRLAVSRRISAPADAAWDVLVSVADWPDWGPSVSAVRGVDGRIEAGSRGEVRVAGVWVPFSIETCDDEARRWTWRVAGVRATGHRVNPIGLDRCEVAFEVPVLAGPYAAVCAVALRRIERLAARRPAGEPPSGDRDPE</sequence>
<evidence type="ECO:0000313" key="2">
    <source>
        <dbReference type="Proteomes" id="UP000198902"/>
    </source>
</evidence>
<dbReference type="Gene3D" id="3.30.530.20">
    <property type="match status" value="1"/>
</dbReference>
<dbReference type="Proteomes" id="UP000198902">
    <property type="component" value="Unassembled WGS sequence"/>
</dbReference>
<dbReference type="SUPFAM" id="SSF55961">
    <property type="entry name" value="Bet v1-like"/>
    <property type="match status" value="1"/>
</dbReference>